<dbReference type="Pfam" id="PF13469">
    <property type="entry name" value="Sulfotransfer_3"/>
    <property type="match status" value="1"/>
</dbReference>
<accession>A0ABU0C4Q2</accession>
<name>A0ABU0C4Q2_9BRAD</name>
<dbReference type="Proteomes" id="UP001230253">
    <property type="component" value="Unassembled WGS sequence"/>
</dbReference>
<protein>
    <recommendedName>
        <fullName evidence="3">Sulfotransferase family protein</fullName>
    </recommendedName>
</protein>
<evidence type="ECO:0000313" key="2">
    <source>
        <dbReference type="Proteomes" id="UP001230253"/>
    </source>
</evidence>
<reference evidence="1 2" key="1">
    <citation type="submission" date="2023-07" db="EMBL/GenBank/DDBJ databases">
        <title>Genomic Encyclopedia of Type Strains, Phase IV (KMG-IV): sequencing the most valuable type-strain genomes for metagenomic binning, comparative biology and taxonomic classification.</title>
        <authorList>
            <person name="Goeker M."/>
        </authorList>
    </citation>
    <scope>NUCLEOTIDE SEQUENCE [LARGE SCALE GENOMIC DNA]</scope>
    <source>
        <strain evidence="1 2">DSM 11549</strain>
    </source>
</reference>
<gene>
    <name evidence="1" type="ORF">J2R99_001051</name>
</gene>
<comment type="caution">
    <text evidence="1">The sequence shown here is derived from an EMBL/GenBank/DDBJ whole genome shotgun (WGS) entry which is preliminary data.</text>
</comment>
<evidence type="ECO:0000313" key="1">
    <source>
        <dbReference type="EMBL" id="MDQ0325202.1"/>
    </source>
</evidence>
<dbReference type="RefSeq" id="WP_307153421.1">
    <property type="nucleotide sequence ID" value="NZ_JAUSUK010000001.1"/>
</dbReference>
<sequence>MLQSLEDYLRQPTLARFPFLFIVTYGRSGSTLLQGLLNALPGHHIRGENNAALVPLFRTQRRLRRTRSEWGNEATMPDSPWYGADLIEPDIFVAGCADAFFRAALKPPAGARCCGFKEIRYDRRTLSDGDFVPYLRFLRRAFPGAAFVFNFRNVEDTLRSGWWPDYEPGDAERAISLIRTRMHDYARDHDDHSFSFDYDAMCRDQSYFAELCAFLGEAYDPQMVEEVMNTRHSIGGSR</sequence>
<dbReference type="SUPFAM" id="SSF52540">
    <property type="entry name" value="P-loop containing nucleoside triphosphate hydrolases"/>
    <property type="match status" value="1"/>
</dbReference>
<organism evidence="1 2">
    <name type="scientific">Rhodopseudomonas julia</name>
    <dbReference type="NCBI Taxonomy" id="200617"/>
    <lineage>
        <taxon>Bacteria</taxon>
        <taxon>Pseudomonadati</taxon>
        <taxon>Pseudomonadota</taxon>
        <taxon>Alphaproteobacteria</taxon>
        <taxon>Hyphomicrobiales</taxon>
        <taxon>Nitrobacteraceae</taxon>
        <taxon>Rhodopseudomonas</taxon>
    </lineage>
</organism>
<evidence type="ECO:0008006" key="3">
    <source>
        <dbReference type="Google" id="ProtNLM"/>
    </source>
</evidence>
<proteinExistence type="predicted"/>
<dbReference type="Gene3D" id="3.40.50.300">
    <property type="entry name" value="P-loop containing nucleotide triphosphate hydrolases"/>
    <property type="match status" value="1"/>
</dbReference>
<keyword evidence="2" id="KW-1185">Reference proteome</keyword>
<dbReference type="EMBL" id="JAUSUK010000001">
    <property type="protein sequence ID" value="MDQ0325202.1"/>
    <property type="molecule type" value="Genomic_DNA"/>
</dbReference>
<dbReference type="InterPro" id="IPR027417">
    <property type="entry name" value="P-loop_NTPase"/>
</dbReference>